<feature type="compositionally biased region" description="Low complexity" evidence="1">
    <location>
        <begin position="414"/>
        <end position="447"/>
    </location>
</feature>
<feature type="compositionally biased region" description="Low complexity" evidence="1">
    <location>
        <begin position="47"/>
        <end position="80"/>
    </location>
</feature>
<dbReference type="InterPro" id="IPR045117">
    <property type="entry name" value="ATXN2-like"/>
</dbReference>
<evidence type="ECO:0000256" key="1">
    <source>
        <dbReference type="SAM" id="MobiDB-lite"/>
    </source>
</evidence>
<feature type="region of interest" description="Disordered" evidence="1">
    <location>
        <begin position="579"/>
        <end position="612"/>
    </location>
</feature>
<feature type="region of interest" description="Disordered" evidence="1">
    <location>
        <begin position="923"/>
        <end position="1008"/>
    </location>
</feature>
<dbReference type="InterPro" id="IPR025852">
    <property type="entry name" value="SM_dom_ATX"/>
</dbReference>
<dbReference type="SMART" id="SM01272">
    <property type="entry name" value="LsmAD"/>
    <property type="match status" value="1"/>
</dbReference>
<feature type="region of interest" description="Disordered" evidence="1">
    <location>
        <begin position="352"/>
        <end position="469"/>
    </location>
</feature>
<evidence type="ECO:0000313" key="4">
    <source>
        <dbReference type="Proteomes" id="UP001176517"/>
    </source>
</evidence>
<gene>
    <name evidence="3" type="primary">PBP1</name>
    <name evidence="3" type="ORF">OC846_002243</name>
</gene>
<comment type="caution">
    <text evidence="3">The sequence shown here is derived from an EMBL/GenBank/DDBJ whole genome shotgun (WGS) entry which is preliminary data.</text>
</comment>
<keyword evidence="4" id="KW-1185">Reference proteome</keyword>
<evidence type="ECO:0000313" key="3">
    <source>
        <dbReference type="EMBL" id="KAK0554154.1"/>
    </source>
</evidence>
<feature type="region of interest" description="Disordered" evidence="1">
    <location>
        <begin position="808"/>
        <end position="847"/>
    </location>
</feature>
<accession>A0AAN6GSG3</accession>
<feature type="region of interest" description="Disordered" evidence="1">
    <location>
        <begin position="523"/>
        <end position="564"/>
    </location>
</feature>
<dbReference type="PANTHER" id="PTHR12854:SF7">
    <property type="entry name" value="ATAXIN-2 HOMOLOG"/>
    <property type="match status" value="1"/>
</dbReference>
<feature type="compositionally biased region" description="Low complexity" evidence="1">
    <location>
        <begin position="694"/>
        <end position="712"/>
    </location>
</feature>
<evidence type="ECO:0000259" key="2">
    <source>
        <dbReference type="SMART" id="SM01272"/>
    </source>
</evidence>
<feature type="compositionally biased region" description="Polar residues" evidence="1">
    <location>
        <begin position="82"/>
        <end position="93"/>
    </location>
</feature>
<dbReference type="EMBL" id="JAPDMZ010000041">
    <property type="protein sequence ID" value="KAK0554154.1"/>
    <property type="molecule type" value="Genomic_DNA"/>
</dbReference>
<dbReference type="AlphaFoldDB" id="A0AAN6GSG3"/>
<dbReference type="InterPro" id="IPR009604">
    <property type="entry name" value="LsmAD_domain"/>
</dbReference>
<dbReference type="Pfam" id="PF14438">
    <property type="entry name" value="SM-ATX"/>
    <property type="match status" value="1"/>
</dbReference>
<organism evidence="3 4">
    <name type="scientific">Tilletia horrida</name>
    <dbReference type="NCBI Taxonomy" id="155126"/>
    <lineage>
        <taxon>Eukaryota</taxon>
        <taxon>Fungi</taxon>
        <taxon>Dikarya</taxon>
        <taxon>Basidiomycota</taxon>
        <taxon>Ustilaginomycotina</taxon>
        <taxon>Exobasidiomycetes</taxon>
        <taxon>Tilletiales</taxon>
        <taxon>Tilletiaceae</taxon>
        <taxon>Tilletia</taxon>
    </lineage>
</organism>
<dbReference type="Proteomes" id="UP001176517">
    <property type="component" value="Unassembled WGS sequence"/>
</dbReference>
<dbReference type="GO" id="GO:0034063">
    <property type="term" value="P:stress granule assembly"/>
    <property type="evidence" value="ECO:0007669"/>
    <property type="project" value="TreeGrafter"/>
</dbReference>
<dbReference type="GO" id="GO:0003729">
    <property type="term" value="F:mRNA binding"/>
    <property type="evidence" value="ECO:0007669"/>
    <property type="project" value="TreeGrafter"/>
</dbReference>
<feature type="region of interest" description="Disordered" evidence="1">
    <location>
        <begin position="198"/>
        <end position="222"/>
    </location>
</feature>
<reference evidence="3" key="1">
    <citation type="journal article" date="2023" name="PhytoFront">
        <title>Draft Genome Resources of Seven Strains of Tilletia horrida, Causal Agent of Kernel Smut of Rice.</title>
        <authorList>
            <person name="Khanal S."/>
            <person name="Antony Babu S."/>
            <person name="Zhou X.G."/>
        </authorList>
    </citation>
    <scope>NUCLEOTIDE SEQUENCE</scope>
    <source>
        <strain evidence="3">TX6</strain>
    </source>
</reference>
<dbReference type="GO" id="GO:0010494">
    <property type="term" value="C:cytoplasmic stress granule"/>
    <property type="evidence" value="ECO:0007669"/>
    <property type="project" value="TreeGrafter"/>
</dbReference>
<dbReference type="Pfam" id="PF06741">
    <property type="entry name" value="LsmAD"/>
    <property type="match status" value="1"/>
</dbReference>
<protein>
    <submittedName>
        <fullName evidence="3">Poly(A)-binding protein binding protein</fullName>
    </submittedName>
</protein>
<sequence length="1008" mass="104882">MAAPSVKGRGGGSINNANRGGRNGTTGGNSSLGANSRWSSGPPRQLGSNTNSGNAANAAPTPSSAAASATTPAPAATPANEATRNSASATSAFPSLGGPQAGENAQAKMHERMVFILTSLVGTMVTVTARGGVKYVGLLSAASTEQGELGASLASAQQVISSSAAAPELGPPKGAVIVLGRDLDEIEAWNVRFGDPASDARAAEKDSEPCSTSEWSVDEPADLDPPHSSLYFRIMPGFRTDTDISKAQYDALGGGRVLQKWSDDPGLDVAEAAHAASLGINGTPSRNQAFGGLEDGHKSGGGGGGGAWDQFAVNERQFGVRSNYDEDIYTTKLDRSGKDFKERERNAERLAREILNSTTSNPHLAEERNHAATEAAAGGDEEAKYGAVQRGPNAYVPPAARRAGGGGALPASNKATSSTTPAAQPATSKAAPPKPAPASSAAPAAAAGNIKPPTVVLQSGSNDATPEIPTKKVAPADVSKEFSKFVSSERERMYAKRKEVQKKEMQNELAALKVWHGNFQLKTPIPDDLDSPLRNKNTKDNISDKPRDPSLQKSLSPNATHAEAAKPGAIRALLQTTAESNSPRLPPFNRNIGSSSNPSGLHATSKPPAPKMVIPKIPPFNPDRLKARQAEKAAGVATPSTSATLIKDATGATTGATASKDVKTDAATVGMKLSAKASAFKPFNPNASAFTPGAPAAKKTESTSAAPASSTPQNPFFGSRTLKRPASYAPLHLREEFNPFKVSKVPEATSISPEWRFTGKPFRNLFTAVPPATPATAPMVPFAEDQSFSMGPPQPNMPLQPGMVPMVPGGPHPGHGPPPAMQPHHPGPQVPHTGPPPHSGGPPQQMAIPFGGQPQFYPRFQQPHQPFPHQMPMPGAQGMAYGAMPPQFVGQMPFSPPMPHGPHPVYSPQMANMPPPGQHPQFIPQQGPMPGPMPTGQPHGPGGGPGRGPHPPRSQGPQQMYFQQPGPVHAMPYGHQPHFMPGRPPGMPPMDGSFPGGQMADPNNNHMG</sequence>
<name>A0AAN6GSG3_9BASI</name>
<feature type="compositionally biased region" description="Basic and acidic residues" evidence="1">
    <location>
        <begin position="531"/>
        <end position="550"/>
    </location>
</feature>
<feature type="compositionally biased region" description="Pro residues" evidence="1">
    <location>
        <begin position="808"/>
        <end position="840"/>
    </location>
</feature>
<proteinExistence type="predicted"/>
<dbReference type="PANTHER" id="PTHR12854">
    <property type="entry name" value="ATAXIN 2-RELATED"/>
    <property type="match status" value="1"/>
</dbReference>
<feature type="region of interest" description="Disordered" evidence="1">
    <location>
        <begin position="1"/>
        <end position="104"/>
    </location>
</feature>
<feature type="domain" description="LsmAD" evidence="2">
    <location>
        <begin position="318"/>
        <end position="391"/>
    </location>
</feature>
<feature type="region of interest" description="Disordered" evidence="1">
    <location>
        <begin position="691"/>
        <end position="721"/>
    </location>
</feature>